<dbReference type="EMBL" id="QGNW01000157">
    <property type="protein sequence ID" value="RVW90216.1"/>
    <property type="molecule type" value="Genomic_DNA"/>
</dbReference>
<proteinExistence type="predicted"/>
<feature type="region of interest" description="Disordered" evidence="1">
    <location>
        <begin position="1"/>
        <end position="23"/>
    </location>
</feature>
<evidence type="ECO:0000313" key="2">
    <source>
        <dbReference type="EMBL" id="RVW90216.1"/>
    </source>
</evidence>
<accession>A0A438I0H7</accession>
<comment type="caution">
    <text evidence="2">The sequence shown here is derived from an EMBL/GenBank/DDBJ whole genome shotgun (WGS) entry which is preliminary data.</text>
</comment>
<reference evidence="2 3" key="1">
    <citation type="journal article" date="2018" name="PLoS Genet.">
        <title>Population sequencing reveals clonal diversity and ancestral inbreeding in the grapevine cultivar Chardonnay.</title>
        <authorList>
            <person name="Roach M.J."/>
            <person name="Johnson D.L."/>
            <person name="Bohlmann J."/>
            <person name="van Vuuren H.J."/>
            <person name="Jones S.J."/>
            <person name="Pretorius I.S."/>
            <person name="Schmidt S.A."/>
            <person name="Borneman A.R."/>
        </authorList>
    </citation>
    <scope>NUCLEOTIDE SEQUENCE [LARGE SCALE GENOMIC DNA]</scope>
    <source>
        <strain evidence="3">cv. Chardonnay</strain>
        <tissue evidence="2">Leaf</tissue>
    </source>
</reference>
<protein>
    <submittedName>
        <fullName evidence="2">Uncharacterized protein</fullName>
    </submittedName>
</protein>
<sequence>MPVQVPPPSRHGLASSHFRSRTHLPVFRLSVITQEVAYHRRCELFHRPKIGTSPPKKKAKVSEPIDLTKSSSEPKSEPTPSPLPAKKSPPPTKKPQPSQTPQENLKFP</sequence>
<feature type="compositionally biased region" description="Pro residues" evidence="1">
    <location>
        <begin position="77"/>
        <end position="94"/>
    </location>
</feature>
<dbReference type="Proteomes" id="UP000288805">
    <property type="component" value="Unassembled WGS sequence"/>
</dbReference>
<feature type="region of interest" description="Disordered" evidence="1">
    <location>
        <begin position="45"/>
        <end position="108"/>
    </location>
</feature>
<evidence type="ECO:0000313" key="3">
    <source>
        <dbReference type="Proteomes" id="UP000288805"/>
    </source>
</evidence>
<name>A0A438I0H7_VITVI</name>
<dbReference type="AlphaFoldDB" id="A0A438I0H7"/>
<gene>
    <name evidence="2" type="ORF">CK203_042017</name>
</gene>
<organism evidence="2 3">
    <name type="scientific">Vitis vinifera</name>
    <name type="common">Grape</name>
    <dbReference type="NCBI Taxonomy" id="29760"/>
    <lineage>
        <taxon>Eukaryota</taxon>
        <taxon>Viridiplantae</taxon>
        <taxon>Streptophyta</taxon>
        <taxon>Embryophyta</taxon>
        <taxon>Tracheophyta</taxon>
        <taxon>Spermatophyta</taxon>
        <taxon>Magnoliopsida</taxon>
        <taxon>eudicotyledons</taxon>
        <taxon>Gunneridae</taxon>
        <taxon>Pentapetalae</taxon>
        <taxon>rosids</taxon>
        <taxon>Vitales</taxon>
        <taxon>Vitaceae</taxon>
        <taxon>Viteae</taxon>
        <taxon>Vitis</taxon>
    </lineage>
</organism>
<evidence type="ECO:0000256" key="1">
    <source>
        <dbReference type="SAM" id="MobiDB-lite"/>
    </source>
</evidence>